<organism evidence="2 3">
    <name type="scientific">Pirellula staleyi (strain ATCC 27377 / DSM 6068 / ICPB 4128)</name>
    <name type="common">Pirella staleyi</name>
    <dbReference type="NCBI Taxonomy" id="530564"/>
    <lineage>
        <taxon>Bacteria</taxon>
        <taxon>Pseudomonadati</taxon>
        <taxon>Planctomycetota</taxon>
        <taxon>Planctomycetia</taxon>
        <taxon>Pirellulales</taxon>
        <taxon>Pirellulaceae</taxon>
        <taxon>Pirellula</taxon>
    </lineage>
</organism>
<accession>D2QYS6</accession>
<evidence type="ECO:0000313" key="3">
    <source>
        <dbReference type="Proteomes" id="UP000001887"/>
    </source>
</evidence>
<feature type="domain" description="T6SS immunity protein Tdi1 C-terminal" evidence="1">
    <location>
        <begin position="66"/>
        <end position="140"/>
    </location>
</feature>
<proteinExistence type="predicted"/>
<keyword evidence="3" id="KW-1185">Reference proteome</keyword>
<dbReference type="Proteomes" id="UP000001887">
    <property type="component" value="Chromosome"/>
</dbReference>
<dbReference type="InterPro" id="IPR015002">
    <property type="entry name" value="T6SS_Tdi1_C"/>
</dbReference>
<evidence type="ECO:0000313" key="2">
    <source>
        <dbReference type="EMBL" id="ADB16381.1"/>
    </source>
</evidence>
<evidence type="ECO:0000259" key="1">
    <source>
        <dbReference type="Pfam" id="PF08906"/>
    </source>
</evidence>
<protein>
    <recommendedName>
        <fullName evidence="1">T6SS immunity protein Tdi1 C-terminal domain-containing protein</fullName>
    </recommendedName>
</protein>
<dbReference type="HOGENOM" id="CLU_112036_0_0_0"/>
<dbReference type="EMBL" id="CP001848">
    <property type="protein sequence ID" value="ADB16381.1"/>
    <property type="molecule type" value="Genomic_DNA"/>
</dbReference>
<dbReference type="eggNOG" id="COG5620">
    <property type="taxonomic scope" value="Bacteria"/>
</dbReference>
<dbReference type="Pfam" id="PF08906">
    <property type="entry name" value="T6SS_Tdi1_C"/>
    <property type="match status" value="1"/>
</dbReference>
<dbReference type="OrthoDB" id="672028at2"/>
<dbReference type="KEGG" id="psl:Psta_1706"/>
<dbReference type="AlphaFoldDB" id="D2QYS6"/>
<gene>
    <name evidence="2" type="ordered locus">Psta_1706</name>
</gene>
<name>D2QYS6_PIRSD</name>
<reference evidence="2 3" key="1">
    <citation type="journal article" date="2009" name="Stand. Genomic Sci.">
        <title>Complete genome sequence of Pirellula staleyi type strain (ATCC 27377).</title>
        <authorList>
            <person name="Clum A."/>
            <person name="Tindall B.J."/>
            <person name="Sikorski J."/>
            <person name="Ivanova N."/>
            <person name="Mavrommatis K."/>
            <person name="Lucas S."/>
            <person name="Glavina del Rio T."/>
            <person name="Nolan M."/>
            <person name="Chen F."/>
            <person name="Tice H."/>
            <person name="Pitluck S."/>
            <person name="Cheng J.F."/>
            <person name="Chertkov O."/>
            <person name="Brettin T."/>
            <person name="Han C."/>
            <person name="Detter J.C."/>
            <person name="Kuske C."/>
            <person name="Bruce D."/>
            <person name="Goodwin L."/>
            <person name="Ovchinikova G."/>
            <person name="Pati A."/>
            <person name="Mikhailova N."/>
            <person name="Chen A."/>
            <person name="Palaniappan K."/>
            <person name="Land M."/>
            <person name="Hauser L."/>
            <person name="Chang Y.J."/>
            <person name="Jeffries C.D."/>
            <person name="Chain P."/>
            <person name="Rohde M."/>
            <person name="Goker M."/>
            <person name="Bristow J."/>
            <person name="Eisen J.A."/>
            <person name="Markowitz V."/>
            <person name="Hugenholtz P."/>
            <person name="Kyrpides N.C."/>
            <person name="Klenk H.P."/>
            <person name="Lapidus A."/>
        </authorList>
    </citation>
    <scope>NUCLEOTIDE SEQUENCE [LARGE SCALE GENOMIC DNA]</scope>
    <source>
        <strain evidence="3">ATCC 27377 / DSM 6068 / ICPB 4128</strain>
    </source>
</reference>
<sequence>MEVNDYLLSHEGLDWHALIEPWRWIFPEEVEFQPWLMNKFGDLTWIDGTGAVFHLNVSEGTLEKVAENEDQFLDLLEDPDNAAEWLMYPLVDMATAAGMTLENGECFGYEELPVLGGEYDTANIAIYALDSYWKFCGDMHNKLQDVPDDDDEEFEEE</sequence>